<dbReference type="Proteomes" id="UP000185829">
    <property type="component" value="Unassembled WGS sequence"/>
</dbReference>
<dbReference type="Gene3D" id="2.30.40.10">
    <property type="entry name" value="Urease, subunit C, domain 1"/>
    <property type="match status" value="1"/>
</dbReference>
<proteinExistence type="predicted"/>
<dbReference type="PANTHER" id="PTHR22642">
    <property type="entry name" value="IMIDAZOLONEPROPIONASE"/>
    <property type="match status" value="1"/>
</dbReference>
<feature type="domain" description="Amidohydrolase 3" evidence="2">
    <location>
        <begin position="54"/>
        <end position="533"/>
    </location>
</feature>
<protein>
    <recommendedName>
        <fullName evidence="2">Amidohydrolase 3 domain-containing protein</fullName>
    </recommendedName>
</protein>
<organism evidence="3 4">
    <name type="scientific">Peribacillus simplex</name>
    <dbReference type="NCBI Taxonomy" id="1478"/>
    <lineage>
        <taxon>Bacteria</taxon>
        <taxon>Bacillati</taxon>
        <taxon>Bacillota</taxon>
        <taxon>Bacilli</taxon>
        <taxon>Bacillales</taxon>
        <taxon>Bacillaceae</taxon>
        <taxon>Peribacillus</taxon>
    </lineage>
</organism>
<dbReference type="Gene3D" id="3.10.310.70">
    <property type="match status" value="1"/>
</dbReference>
<dbReference type="SUPFAM" id="SSF51338">
    <property type="entry name" value="Composite domain of metallo-dependent hydrolases"/>
    <property type="match status" value="1"/>
</dbReference>
<dbReference type="PANTHER" id="PTHR22642:SF2">
    <property type="entry name" value="PROTEIN LONG AFTER FAR-RED 3"/>
    <property type="match status" value="1"/>
</dbReference>
<dbReference type="InterPro" id="IPR011059">
    <property type="entry name" value="Metal-dep_hydrolase_composite"/>
</dbReference>
<dbReference type="AlphaFoldDB" id="A0A9X8R1Y6"/>
<dbReference type="Gene3D" id="3.20.20.140">
    <property type="entry name" value="Metal-dependent hydrolases"/>
    <property type="match status" value="1"/>
</dbReference>
<name>A0A9X8R1Y6_9BACI</name>
<evidence type="ECO:0000256" key="1">
    <source>
        <dbReference type="SAM" id="MobiDB-lite"/>
    </source>
</evidence>
<dbReference type="InterPro" id="IPR013108">
    <property type="entry name" value="Amidohydro_3"/>
</dbReference>
<reference evidence="3 4" key="1">
    <citation type="submission" date="2017-01" db="EMBL/GenBank/DDBJ databases">
        <authorList>
            <person name="Varghese N."/>
            <person name="Submissions S."/>
        </authorList>
    </citation>
    <scope>NUCLEOTIDE SEQUENCE [LARGE SCALE GENOMIC DNA]</scope>
    <source>
        <strain evidence="3 4">RUG2-6</strain>
    </source>
</reference>
<evidence type="ECO:0000259" key="2">
    <source>
        <dbReference type="Pfam" id="PF07969"/>
    </source>
</evidence>
<dbReference type="EMBL" id="FTMX01000001">
    <property type="protein sequence ID" value="SIQ07299.1"/>
    <property type="molecule type" value="Genomic_DNA"/>
</dbReference>
<sequence>MNENKRNMNFIYINGKIFTSNPKQPYASAMVVRNGRIEWVGEQSETDGMNGERIDLLGRRVLPGLIDAHLHPLFLAKAAKQIPCMPPVVESIEDLIKAVREQCKSHNSGDWIESWGYDEGKLTEGRSPSRYDLDRATTDVPVVITRTCGHIIVVNSKALELAGITKDTPNPAGGEIDRDSEGEPTGILRENAKELVNKVMPVQTFEEETDTLAELSPKLLSHGITAITELLARTQPIDYLDMYRAASEKGLMQRTVLYYIWEDMKNDMILDKGKTNRESQNHIGGVKLFSDGSVSGQTAWVDPPFLGEEKNHGIQMTSEAELLSAAEAARKNNIQLVIHAMGEQAIDLIVNTFYGKTGWIADGPSIRIEHAAMPTKQALQRAAETGIAFVPQPIFLYAEIESYLNNLGADRTRRTYPIQSMLEAGIKLAFSSDAPATAWVDPVNPFVGIKAAVTRVAYDGTDTGQDQRVDVPTAITLYTRAAQEITRIPDVGQLTPGYHADFIVLDQDILAIRPEEIDRITVEETYMGGSLVYQKERTLTK</sequence>
<evidence type="ECO:0000313" key="4">
    <source>
        <dbReference type="Proteomes" id="UP000185829"/>
    </source>
</evidence>
<dbReference type="RefSeq" id="WP_260320528.1">
    <property type="nucleotide sequence ID" value="NZ_FTMX01000001.1"/>
</dbReference>
<comment type="caution">
    <text evidence="3">The sequence shown here is derived from an EMBL/GenBank/DDBJ whole genome shotgun (WGS) entry which is preliminary data.</text>
</comment>
<dbReference type="Pfam" id="PF07969">
    <property type="entry name" value="Amidohydro_3"/>
    <property type="match status" value="1"/>
</dbReference>
<dbReference type="InterPro" id="IPR033932">
    <property type="entry name" value="YtcJ-like"/>
</dbReference>
<dbReference type="CDD" id="cd01300">
    <property type="entry name" value="YtcJ_like"/>
    <property type="match status" value="1"/>
</dbReference>
<evidence type="ECO:0000313" key="3">
    <source>
        <dbReference type="EMBL" id="SIQ07299.1"/>
    </source>
</evidence>
<gene>
    <name evidence="3" type="ORF">SAMN05878482_101258</name>
</gene>
<feature type="region of interest" description="Disordered" evidence="1">
    <location>
        <begin position="165"/>
        <end position="184"/>
    </location>
</feature>
<dbReference type="InterPro" id="IPR032466">
    <property type="entry name" value="Metal_Hydrolase"/>
</dbReference>
<dbReference type="SUPFAM" id="SSF51556">
    <property type="entry name" value="Metallo-dependent hydrolases"/>
    <property type="match status" value="1"/>
</dbReference>
<accession>A0A9X8R1Y6</accession>
<dbReference type="GO" id="GO:0016810">
    <property type="term" value="F:hydrolase activity, acting on carbon-nitrogen (but not peptide) bonds"/>
    <property type="evidence" value="ECO:0007669"/>
    <property type="project" value="InterPro"/>
</dbReference>